<dbReference type="PANTHER" id="PTHR12526:SF630">
    <property type="entry name" value="GLYCOSYLTRANSFERASE"/>
    <property type="match status" value="1"/>
</dbReference>
<dbReference type="Gene3D" id="3.40.50.2000">
    <property type="entry name" value="Glycogen Phosphorylase B"/>
    <property type="match status" value="2"/>
</dbReference>
<reference evidence="3 4" key="1">
    <citation type="submission" date="2009-10" db="EMBL/GenBank/DDBJ databases">
        <authorList>
            <consortium name="Los Alamos National Laboratory (LANL)"/>
            <consortium name="National Microbial Pathogen Data Resource (NMPDR)"/>
            <person name="Saunders E.H."/>
            <person name="Munk A.C."/>
            <person name="Tapia R."/>
            <person name="Green L."/>
            <person name="Rogers Y."/>
            <person name="Detter J.C."/>
            <person name="Bruce D."/>
            <person name="Brettin T.S."/>
            <person name="Colwell R.R."/>
            <person name="Huq A."/>
            <person name="Grim C.J."/>
            <person name="Hasan N.A."/>
            <person name="Bartels D."/>
            <person name="Vonstein V."/>
        </authorList>
    </citation>
    <scope>NUCLEOTIDE SEQUENCE [LARGE SCALE GENOMIC DNA]</scope>
    <source>
        <strain evidence="3 4">CIP 101886</strain>
    </source>
</reference>
<comment type="caution">
    <text evidence="3">The sequence shown here is derived from an EMBL/GenBank/DDBJ whole genome shotgun (WGS) entry which is preliminary data.</text>
</comment>
<sequence>MDTLTINAKRERSANMPVNVLHIINDLSRNGGAQRFVVDLVCPTPAGYVSKVVILNNMNDFSEVLEAAGVECLVWGNLTLKEKWQILRWPDVVHGHLFPSIYIALAAFGKKRIQTEHNTHNRRRDHGWMKPFEWLLYWRYQKTVCITNQVKNALEDFLPRWKKHYSVIFNGIDLSKFSMEEKQPPAGDATVRMGMVGRLHPYKDHPTLIRALAQLPPRYELHFAGDGERRDEYEALVRALNLESRVVFHGVRSDIPAFLDSLNIYVQSTIIEGFGLAAVEAMAAGLPVLASNVQGIDEVIGIDDYLFPLGDDKALAHTVSAICENPEQYTRASKRSLSRCQLYTLDAFRDQYYQAYQGLVDDQTA</sequence>
<evidence type="ECO:0000259" key="2">
    <source>
        <dbReference type="Pfam" id="PF13439"/>
    </source>
</evidence>
<dbReference type="InterPro" id="IPR028098">
    <property type="entry name" value="Glyco_trans_4-like_N"/>
</dbReference>
<dbReference type="SUPFAM" id="SSF53756">
    <property type="entry name" value="UDP-Glycosyltransferase/glycogen phosphorylase"/>
    <property type="match status" value="1"/>
</dbReference>
<proteinExistence type="predicted"/>
<dbReference type="GO" id="GO:1901135">
    <property type="term" value="P:carbohydrate derivative metabolic process"/>
    <property type="evidence" value="ECO:0007669"/>
    <property type="project" value="UniProtKB-ARBA"/>
</dbReference>
<dbReference type="Pfam" id="PF13439">
    <property type="entry name" value="Glyco_transf_4"/>
    <property type="match status" value="1"/>
</dbReference>
<dbReference type="eggNOG" id="COG0438">
    <property type="taxonomic scope" value="Bacteria"/>
</dbReference>
<feature type="domain" description="Glycosyl transferase family 1" evidence="1">
    <location>
        <begin position="192"/>
        <end position="335"/>
    </location>
</feature>
<dbReference type="Pfam" id="PF00534">
    <property type="entry name" value="Glycos_transf_1"/>
    <property type="match status" value="1"/>
</dbReference>
<feature type="domain" description="Glycosyltransferase subfamily 4-like N-terminal" evidence="2">
    <location>
        <begin position="81"/>
        <end position="175"/>
    </location>
</feature>
<name>D0I560_GRIHO</name>
<keyword evidence="4" id="KW-1185">Reference proteome</keyword>
<evidence type="ECO:0000313" key="4">
    <source>
        <dbReference type="Proteomes" id="UP000003604"/>
    </source>
</evidence>
<dbReference type="PANTHER" id="PTHR12526">
    <property type="entry name" value="GLYCOSYLTRANSFERASE"/>
    <property type="match status" value="1"/>
</dbReference>
<dbReference type="AlphaFoldDB" id="D0I560"/>
<dbReference type="Proteomes" id="UP000003604">
    <property type="component" value="Unassembled WGS sequence"/>
</dbReference>
<organism evidence="3 4">
    <name type="scientific">Grimontia hollisae CIP 101886</name>
    <dbReference type="NCBI Taxonomy" id="675812"/>
    <lineage>
        <taxon>Bacteria</taxon>
        <taxon>Pseudomonadati</taxon>
        <taxon>Pseudomonadota</taxon>
        <taxon>Gammaproteobacteria</taxon>
        <taxon>Vibrionales</taxon>
        <taxon>Vibrionaceae</taxon>
        <taxon>Grimontia</taxon>
    </lineage>
</organism>
<gene>
    <name evidence="3" type="ORF">VHA_000877</name>
</gene>
<keyword evidence="3" id="KW-0808">Transferase</keyword>
<protein>
    <submittedName>
        <fullName evidence="3">Capsular polysaccharide synthesis enzyme cpsF glycosyltransferase</fullName>
    </submittedName>
</protein>
<accession>D0I560</accession>
<dbReference type="InterPro" id="IPR001296">
    <property type="entry name" value="Glyco_trans_1"/>
</dbReference>
<dbReference type="GO" id="GO:0016757">
    <property type="term" value="F:glycosyltransferase activity"/>
    <property type="evidence" value="ECO:0007669"/>
    <property type="project" value="InterPro"/>
</dbReference>
<evidence type="ECO:0000259" key="1">
    <source>
        <dbReference type="Pfam" id="PF00534"/>
    </source>
</evidence>
<evidence type="ECO:0000313" key="3">
    <source>
        <dbReference type="EMBL" id="EEY73627.1"/>
    </source>
</evidence>
<dbReference type="EMBL" id="ADAQ01000009">
    <property type="protein sequence ID" value="EEY73627.1"/>
    <property type="molecule type" value="Genomic_DNA"/>
</dbReference>